<evidence type="ECO:0000256" key="1">
    <source>
        <dbReference type="SAM" id="MobiDB-lite"/>
    </source>
</evidence>
<proteinExistence type="predicted"/>
<dbReference type="EMBL" id="CAAALY010016149">
    <property type="protein sequence ID" value="VEL12881.1"/>
    <property type="molecule type" value="Genomic_DNA"/>
</dbReference>
<dbReference type="Proteomes" id="UP000784294">
    <property type="component" value="Unassembled WGS sequence"/>
</dbReference>
<feature type="region of interest" description="Disordered" evidence="1">
    <location>
        <begin position="54"/>
        <end position="90"/>
    </location>
</feature>
<accession>A0A3S5ACI7</accession>
<gene>
    <name evidence="2" type="ORF">PXEA_LOCUS6321</name>
</gene>
<reference evidence="2" key="1">
    <citation type="submission" date="2018-11" db="EMBL/GenBank/DDBJ databases">
        <authorList>
            <consortium name="Pathogen Informatics"/>
        </authorList>
    </citation>
    <scope>NUCLEOTIDE SEQUENCE</scope>
</reference>
<dbReference type="AlphaFoldDB" id="A0A3S5ACI7"/>
<organism evidence="2 3">
    <name type="scientific">Protopolystoma xenopodis</name>
    <dbReference type="NCBI Taxonomy" id="117903"/>
    <lineage>
        <taxon>Eukaryota</taxon>
        <taxon>Metazoa</taxon>
        <taxon>Spiralia</taxon>
        <taxon>Lophotrochozoa</taxon>
        <taxon>Platyhelminthes</taxon>
        <taxon>Monogenea</taxon>
        <taxon>Polyopisthocotylea</taxon>
        <taxon>Polystomatidea</taxon>
        <taxon>Polystomatidae</taxon>
        <taxon>Protopolystoma</taxon>
    </lineage>
</organism>
<sequence>MATFLSCIHFTSPQVCRLVMRRPAEKLVSKVTKLGNALPLRGGLHPHRQAEVQIPSHQLRPRGESCRQTGPAPFRAHLRRPEASRSRLGPRDKCWQSRHVRAAREKMEIWTDVRVCELGDRQARREPVMKTCSLWTCAPRTGHGMAELGSREPPEIGHSGRVWYKCRPEGLFVMEGNGVEAELIRRSHATTPARPEKQSSGLQAMAFTSTQTDHPFVI</sequence>
<evidence type="ECO:0000313" key="3">
    <source>
        <dbReference type="Proteomes" id="UP000784294"/>
    </source>
</evidence>
<evidence type="ECO:0000313" key="2">
    <source>
        <dbReference type="EMBL" id="VEL12881.1"/>
    </source>
</evidence>
<keyword evidence="3" id="KW-1185">Reference proteome</keyword>
<protein>
    <submittedName>
        <fullName evidence="2">Uncharacterized protein</fullName>
    </submittedName>
</protein>
<name>A0A3S5ACI7_9PLAT</name>
<feature type="region of interest" description="Disordered" evidence="1">
    <location>
        <begin position="188"/>
        <end position="218"/>
    </location>
</feature>
<feature type="compositionally biased region" description="Polar residues" evidence="1">
    <location>
        <begin position="198"/>
        <end position="218"/>
    </location>
</feature>
<comment type="caution">
    <text evidence="2">The sequence shown here is derived from an EMBL/GenBank/DDBJ whole genome shotgun (WGS) entry which is preliminary data.</text>
</comment>
<feature type="compositionally biased region" description="Basic and acidic residues" evidence="1">
    <location>
        <begin position="79"/>
        <end position="90"/>
    </location>
</feature>